<dbReference type="Proteomes" id="UP000694865">
    <property type="component" value="Unplaced"/>
</dbReference>
<accession>A0A1C9TA52</accession>
<dbReference type="GeneID" id="100373605"/>
<keyword evidence="4" id="KW-1185">Reference proteome</keyword>
<reference evidence="3" key="1">
    <citation type="journal article" date="2008" name="Biol. Bull.">
        <title>cDNA sequences for transcription factors and signaling proteins of the hemichordate Saccoglossus kowalevskii: efficacy of the expressed sequence tag (EST) approach for evolutionary and developmental studies of a new organism.</title>
        <authorList>
            <person name="Freeman R.M. Jr."/>
            <person name="Wu M."/>
            <person name="Cordonnier-Pratt M.M."/>
            <person name="Pratt L.H."/>
            <person name="Gruber C.E."/>
            <person name="Smith M."/>
            <person name="Lander E.S."/>
            <person name="Stange-Thomann N."/>
            <person name="Lowe C.J."/>
            <person name="Gerhart J."/>
            <person name="Kirschner M."/>
        </authorList>
    </citation>
    <scope>NUCLEOTIDE SEQUENCE</scope>
</reference>
<evidence type="ECO:0000313" key="4">
    <source>
        <dbReference type="Proteomes" id="UP000694865"/>
    </source>
</evidence>
<name>A0A1C9TA52_SACKO</name>
<evidence type="ECO:0000256" key="2">
    <source>
        <dbReference type="SAM" id="SignalP"/>
    </source>
</evidence>
<reference evidence="3" key="2">
    <citation type="submission" date="2016-01" db="EMBL/GenBank/DDBJ databases">
        <authorList>
            <person name="Oliw E.H."/>
        </authorList>
    </citation>
    <scope>NUCLEOTIDE SEQUENCE</scope>
</reference>
<keyword evidence="2" id="KW-0732">Signal</keyword>
<feature type="chain" id="PRO_5008894673" evidence="2">
    <location>
        <begin position="24"/>
        <end position="419"/>
    </location>
</feature>
<gene>
    <name evidence="5" type="primary">LOC100373605</name>
</gene>
<proteinExistence type="evidence at transcript level"/>
<feature type="signal peptide" evidence="2">
    <location>
        <begin position="1"/>
        <end position="23"/>
    </location>
</feature>
<reference evidence="5" key="3">
    <citation type="submission" date="2025-05" db="UniProtKB">
        <authorList>
            <consortium name="RefSeq"/>
        </authorList>
    </citation>
    <scope>IDENTIFICATION</scope>
    <source>
        <tissue evidence="5">Testes</tissue>
    </source>
</reference>
<organism evidence="3">
    <name type="scientific">Saccoglossus kowalevskii</name>
    <name type="common">Acorn worm</name>
    <dbReference type="NCBI Taxonomy" id="10224"/>
    <lineage>
        <taxon>Eukaryota</taxon>
        <taxon>Metazoa</taxon>
        <taxon>Hemichordata</taxon>
        <taxon>Enteropneusta</taxon>
        <taxon>Harrimaniidae</taxon>
        <taxon>Saccoglossus</taxon>
    </lineage>
</organism>
<dbReference type="RefSeq" id="XP_002731170.1">
    <property type="nucleotide sequence ID" value="XM_002731124.2"/>
</dbReference>
<evidence type="ECO:0000313" key="3">
    <source>
        <dbReference type="EMBL" id="AOR07021.1"/>
    </source>
</evidence>
<protein>
    <submittedName>
        <fullName evidence="3">Secretogranin 3-like protein</fullName>
    </submittedName>
    <submittedName>
        <fullName evidence="5">Secretogranin-3-like</fullName>
    </submittedName>
</protein>
<dbReference type="KEGG" id="sko:100373605"/>
<dbReference type="OrthoDB" id="10064299at2759"/>
<evidence type="ECO:0000313" key="5">
    <source>
        <dbReference type="RefSeq" id="XP_002731170.1"/>
    </source>
</evidence>
<dbReference type="EMBL" id="KU553323">
    <property type="protein sequence ID" value="AOR07021.1"/>
    <property type="molecule type" value="mRNA"/>
</dbReference>
<dbReference type="AlphaFoldDB" id="A0A1C9TA52"/>
<feature type="region of interest" description="Disordered" evidence="1">
    <location>
        <begin position="286"/>
        <end position="321"/>
    </location>
</feature>
<evidence type="ECO:0000256" key="1">
    <source>
        <dbReference type="SAM" id="MobiDB-lite"/>
    </source>
</evidence>
<sequence length="419" mass="48055">MMRNVAAMLVLAFLVCLVPRYNAVPFKEQINEVEIPTDEISKEILKNELKISEEEEEASGEGSGDETDFIPLIKDENINEEKTNYEDFGVDYDSFEINKNNVLEQNVDGVKCELNFDTARELATSLDRPAAIANYIISTNDIESFICVIQILIEDGLISEEEADYLEEEVSSELQKQLYDDVEYYDNDPFEEQEMMLAPGPEKDVYPDLDEVITSDMDDLLYDLAQSLYNQAPQEKEKSERKLLQFAGLIAREVIIGNLSPEEGEGYLDILARLPFGQILVEDKQDYDDESTESESQETFESEEDSFWDNEEEKSEVEDTDLDELEQELQNSDKLNNMAKVQETYYPEDEEKFGAFPDFKDNYLDDITEDIVWVNEDKLKENDAEAADLALDLGQLLDYYVDTGKLSDKDIMGVMNLLQ</sequence>